<name>A0ABW8Y9A2_9FLAO</name>
<keyword evidence="2" id="KW-1185">Reference proteome</keyword>
<organism evidence="1 2">
    <name type="scientific">Flavobacterium rhizophilum</name>
    <dbReference type="NCBI Taxonomy" id="3163296"/>
    <lineage>
        <taxon>Bacteria</taxon>
        <taxon>Pseudomonadati</taxon>
        <taxon>Bacteroidota</taxon>
        <taxon>Flavobacteriia</taxon>
        <taxon>Flavobacteriales</taxon>
        <taxon>Flavobacteriaceae</taxon>
        <taxon>Flavobacterium</taxon>
    </lineage>
</organism>
<accession>A0ABW8Y9A2</accession>
<proteinExistence type="predicted"/>
<reference evidence="1 2" key="1">
    <citation type="submission" date="2024-06" db="EMBL/GenBank/DDBJ databases">
        <authorList>
            <person name="Kaempfer P."/>
            <person name="Viver T."/>
        </authorList>
    </citation>
    <scope>NUCLEOTIDE SEQUENCE [LARGE SCALE GENOMIC DNA]</scope>
    <source>
        <strain evidence="1 2">ST-75</strain>
    </source>
</reference>
<evidence type="ECO:0000313" key="2">
    <source>
        <dbReference type="Proteomes" id="UP001629059"/>
    </source>
</evidence>
<dbReference type="Proteomes" id="UP001629059">
    <property type="component" value="Unassembled WGS sequence"/>
</dbReference>
<dbReference type="RefSeq" id="WP_408073753.1">
    <property type="nucleotide sequence ID" value="NZ_JBELQB010000003.1"/>
</dbReference>
<protein>
    <submittedName>
        <fullName evidence="1">Uncharacterized protein</fullName>
    </submittedName>
</protein>
<comment type="caution">
    <text evidence="1">The sequence shown here is derived from an EMBL/GenBank/DDBJ whole genome shotgun (WGS) entry which is preliminary data.</text>
</comment>
<evidence type="ECO:0000313" key="1">
    <source>
        <dbReference type="EMBL" id="MFL9836724.1"/>
    </source>
</evidence>
<gene>
    <name evidence="1" type="ORF">ABS768_04390</name>
</gene>
<dbReference type="EMBL" id="JBELQB010000003">
    <property type="protein sequence ID" value="MFL9836724.1"/>
    <property type="molecule type" value="Genomic_DNA"/>
</dbReference>
<sequence length="88" mass="10161">MTTTIRFRVKKEVDTPTARKILSLKGSLIAQSYTDIIHFDDDGEEFYIHYFTTELSKREEVLSYIRQEIEGTALGKYIDLVTPASQKV</sequence>